<accession>A0ACB9MFB1</accession>
<gene>
    <name evidence="1" type="ORF">L6164_021869</name>
</gene>
<dbReference type="Proteomes" id="UP000828941">
    <property type="component" value="Chromosome 9"/>
</dbReference>
<name>A0ACB9MFB1_BAUVA</name>
<organism evidence="1 2">
    <name type="scientific">Bauhinia variegata</name>
    <name type="common">Purple orchid tree</name>
    <name type="synonym">Phanera variegata</name>
    <dbReference type="NCBI Taxonomy" id="167791"/>
    <lineage>
        <taxon>Eukaryota</taxon>
        <taxon>Viridiplantae</taxon>
        <taxon>Streptophyta</taxon>
        <taxon>Embryophyta</taxon>
        <taxon>Tracheophyta</taxon>
        <taxon>Spermatophyta</taxon>
        <taxon>Magnoliopsida</taxon>
        <taxon>eudicotyledons</taxon>
        <taxon>Gunneridae</taxon>
        <taxon>Pentapetalae</taxon>
        <taxon>rosids</taxon>
        <taxon>fabids</taxon>
        <taxon>Fabales</taxon>
        <taxon>Fabaceae</taxon>
        <taxon>Cercidoideae</taxon>
        <taxon>Cercideae</taxon>
        <taxon>Bauhiniinae</taxon>
        <taxon>Bauhinia</taxon>
    </lineage>
</organism>
<sequence length="200" mass="22231">MTGQKNKIAITNDKGITLCKEDIEKMVQEAEKYEADDEYHKKKVEAKNALENYAYNMRNTLRVRDEKIASELNPADKRKIEDAVEETITWHDGNQLAEADEFEDKMKEPEGLCYPSIAKMYLGGDAAAAGAATNDDAPLLAPPSAATRAGPKIEEVELLSFGRLLNAMCQSNYESNHVGNCNLSYHCSQISKTTSLCMLF</sequence>
<comment type="caution">
    <text evidence="1">The sequence shown here is derived from an EMBL/GenBank/DDBJ whole genome shotgun (WGS) entry which is preliminary data.</text>
</comment>
<dbReference type="EMBL" id="CM039434">
    <property type="protein sequence ID" value="KAI4322149.1"/>
    <property type="molecule type" value="Genomic_DNA"/>
</dbReference>
<reference evidence="1 2" key="1">
    <citation type="journal article" date="2022" name="DNA Res.">
        <title>Chromosomal-level genome assembly of the orchid tree Bauhinia variegata (Leguminosae; Cercidoideae) supports the allotetraploid origin hypothesis of Bauhinia.</title>
        <authorList>
            <person name="Zhong Y."/>
            <person name="Chen Y."/>
            <person name="Zheng D."/>
            <person name="Pang J."/>
            <person name="Liu Y."/>
            <person name="Luo S."/>
            <person name="Meng S."/>
            <person name="Qian L."/>
            <person name="Wei D."/>
            <person name="Dai S."/>
            <person name="Zhou R."/>
        </authorList>
    </citation>
    <scope>NUCLEOTIDE SEQUENCE [LARGE SCALE GENOMIC DNA]</scope>
    <source>
        <strain evidence="1">BV-YZ2020</strain>
    </source>
</reference>
<proteinExistence type="predicted"/>
<keyword evidence="2" id="KW-1185">Reference proteome</keyword>
<evidence type="ECO:0000313" key="1">
    <source>
        <dbReference type="EMBL" id="KAI4322149.1"/>
    </source>
</evidence>
<protein>
    <submittedName>
        <fullName evidence="1">Uncharacterized protein</fullName>
    </submittedName>
</protein>
<evidence type="ECO:0000313" key="2">
    <source>
        <dbReference type="Proteomes" id="UP000828941"/>
    </source>
</evidence>